<evidence type="ECO:0000256" key="1">
    <source>
        <dbReference type="SAM" id="MobiDB-lite"/>
    </source>
</evidence>
<comment type="caution">
    <text evidence="2">The sequence shown here is derived from an EMBL/GenBank/DDBJ whole genome shotgun (WGS) entry which is preliminary data.</text>
</comment>
<organism evidence="2 3">
    <name type="scientific">Lithospermum erythrorhizon</name>
    <name type="common">Purple gromwell</name>
    <name type="synonym">Lithospermum officinale var. erythrorhizon</name>
    <dbReference type="NCBI Taxonomy" id="34254"/>
    <lineage>
        <taxon>Eukaryota</taxon>
        <taxon>Viridiplantae</taxon>
        <taxon>Streptophyta</taxon>
        <taxon>Embryophyta</taxon>
        <taxon>Tracheophyta</taxon>
        <taxon>Spermatophyta</taxon>
        <taxon>Magnoliopsida</taxon>
        <taxon>eudicotyledons</taxon>
        <taxon>Gunneridae</taxon>
        <taxon>Pentapetalae</taxon>
        <taxon>asterids</taxon>
        <taxon>lamiids</taxon>
        <taxon>Boraginales</taxon>
        <taxon>Boraginaceae</taxon>
        <taxon>Boraginoideae</taxon>
        <taxon>Lithospermeae</taxon>
        <taxon>Lithospermum</taxon>
    </lineage>
</organism>
<dbReference type="AlphaFoldDB" id="A0AAV3QK79"/>
<protein>
    <submittedName>
        <fullName evidence="2">Uncharacterized protein</fullName>
    </submittedName>
</protein>
<dbReference type="Proteomes" id="UP001454036">
    <property type="component" value="Unassembled WGS sequence"/>
</dbReference>
<name>A0AAV3QK79_LITER</name>
<feature type="compositionally biased region" description="Low complexity" evidence="1">
    <location>
        <begin position="22"/>
        <end position="33"/>
    </location>
</feature>
<proteinExistence type="predicted"/>
<keyword evidence="3" id="KW-1185">Reference proteome</keyword>
<evidence type="ECO:0000313" key="2">
    <source>
        <dbReference type="EMBL" id="GAA0163401.1"/>
    </source>
</evidence>
<gene>
    <name evidence="2" type="ORF">LIER_43640</name>
</gene>
<feature type="region of interest" description="Disordered" evidence="1">
    <location>
        <begin position="1"/>
        <end position="38"/>
    </location>
</feature>
<accession>A0AAV3QK79</accession>
<evidence type="ECO:0000313" key="3">
    <source>
        <dbReference type="Proteomes" id="UP001454036"/>
    </source>
</evidence>
<reference evidence="2 3" key="1">
    <citation type="submission" date="2024-01" db="EMBL/GenBank/DDBJ databases">
        <title>The complete chloroplast genome sequence of Lithospermum erythrorhizon: insights into the phylogenetic relationship among Boraginaceae species and the maternal lineages of purple gromwells.</title>
        <authorList>
            <person name="Okada T."/>
            <person name="Watanabe K."/>
        </authorList>
    </citation>
    <scope>NUCLEOTIDE SEQUENCE [LARGE SCALE GENOMIC DNA]</scope>
</reference>
<sequence length="220" mass="23990">MKGKRIPLFKRASVVTKTAPETSAPASTGGSSTDLAPPGGTNVFEAPFVDTPIMSGGSSNGKESDSAPKVTVGYSATYLNLPNTLPGGYKLTEKSKLGTALVAFPATRPLLLEGIGKPYEEYIDPLELQGVISKHFVRGERASQFNVLLEKENEDLLRNQKTTYNEKKVATEQPLVEIAKCKDLEAQNFKLEEEKFDLTLKLSRLGLSLSQEKKRVEEAE</sequence>
<dbReference type="EMBL" id="BAABME010037121">
    <property type="protein sequence ID" value="GAA0163401.1"/>
    <property type="molecule type" value="Genomic_DNA"/>
</dbReference>